<keyword evidence="3" id="KW-0690">Ribosome biogenesis</keyword>
<dbReference type="GO" id="GO:0032040">
    <property type="term" value="C:small-subunit processome"/>
    <property type="evidence" value="ECO:0007669"/>
    <property type="project" value="InterPro"/>
</dbReference>
<dbReference type="Pfam" id="PF04147">
    <property type="entry name" value="Nop14"/>
    <property type="match status" value="1"/>
</dbReference>
<evidence type="ECO:0000256" key="3">
    <source>
        <dbReference type="ARBA" id="ARBA00022517"/>
    </source>
</evidence>
<dbReference type="PANTHER" id="PTHR23183:SF0">
    <property type="entry name" value="NUCLEOLAR PROTEIN 14"/>
    <property type="match status" value="1"/>
</dbReference>
<evidence type="ECO:0000256" key="2">
    <source>
        <dbReference type="ARBA" id="ARBA00007466"/>
    </source>
</evidence>
<comment type="subcellular location">
    <subcellularLocation>
        <location evidence="1">Nucleus</location>
        <location evidence="1">Nucleolus</location>
    </subcellularLocation>
</comment>
<dbReference type="InterPro" id="IPR007276">
    <property type="entry name" value="Nop14"/>
</dbReference>
<gene>
    <name evidence="8" type="ORF">LWI28_011879</name>
</gene>
<feature type="compositionally biased region" description="Acidic residues" evidence="7">
    <location>
        <begin position="392"/>
        <end position="418"/>
    </location>
</feature>
<dbReference type="GO" id="GO:0030490">
    <property type="term" value="P:maturation of SSU-rRNA"/>
    <property type="evidence" value="ECO:0007669"/>
    <property type="project" value="TreeGrafter"/>
</dbReference>
<feature type="compositionally biased region" description="Acidic residues" evidence="7">
    <location>
        <begin position="150"/>
        <end position="167"/>
    </location>
</feature>
<sequence>MAKTDKTTNMKSKPNKKKKKNSGPKSVAMKNKASKADNNPFETIWSRRKFDILGKKRKGEEVRIGLSRSLAIQKRTNTLLKEYEQTGKSSVFLDKRIGEQNNTLGEFDKAIMRSQRQRQLKSSKKSKYNLSDGEDDELGIPGLGSLSERDDFEDDMLSDDDNYDDREADGRDKRSNVLKQLNAHNPAERDLTEGEENKHKSKKEVMEEVILKSKYFKAQKAKDKEENEQLMEELDKTFSSLVQSEALLSLTEPGKTNALKALVNKDIPNEHLINDGKKPETFKQEQPDSYDKLVKEMALDMRARPSDRTKTAEEIAQDERERLERLEEERQKRMQAPDDSSDEENEGNEKLSTLRPKSISGDDLGDSFTLDEEPKAKKGWVDEVLERNDASGSEDEDSSENSDDAEVDEGSEEDDDAEEKTVSLQDWEQSDDDDLGTDLEEGEEEEKELDEENDDSTDDEEEMDPRGSKKLKDNVTVENRKKDRKSLEAKNIKENHAQRSVQRDIPFLIEAPKSLKEFCALLENCSNADIIEVIYRIRVSNAIKLSAENRKKIQVFYGVLLQYFAVSANEKPLNLELLNLLVKPLMEMSMEIPFFAAVCARQRIEWTRTQFCKDIKNPENGCWPSLKTLFLLRLWSMIFPCSDFRHVVMTPAILLMCEYLMRCPIMSGRDIAIGSLLCSMVLNVTRHSKKFCPEVIMFLCTLLMAAKDKKSSSHEESEFYHLRIQVLRPLLCIRDRVNDIRPLNFLTIMNMPEDSSFFSSDDFRSSVLVTLIETLQAFVDMYEGLSSFPEIFLPIETLLLELAQKQNMPAALQEKLKDVAQIIKKKAGDSLLLRRPLQMQKKKPVSIKLLNPKFEENFVKGRDYDPDRERVELRKLKKQVKSEAKGAVRELRKDNYFLSQVKEKENARLQEERAEKYGKARAFLQEQEHAFKSGQLGNGGRKRKR</sequence>
<feature type="region of interest" description="Disordered" evidence="7">
    <location>
        <begin position="270"/>
        <end position="492"/>
    </location>
</feature>
<feature type="compositionally biased region" description="Basic and acidic residues" evidence="7">
    <location>
        <begin position="372"/>
        <end position="389"/>
    </location>
</feature>
<keyword evidence="9" id="KW-1185">Reference proteome</keyword>
<comment type="similarity">
    <text evidence="2">Belongs to the NOP14 family.</text>
</comment>
<evidence type="ECO:0000256" key="7">
    <source>
        <dbReference type="SAM" id="MobiDB-lite"/>
    </source>
</evidence>
<comment type="function">
    <text evidence="6">Involved in nucleolar processing of pre-18S ribosomal RNA. Has a role in the nuclear export of 40S pre-ribosomal subunit to the cytoplasm.</text>
</comment>
<evidence type="ECO:0000256" key="5">
    <source>
        <dbReference type="ARBA" id="ARBA00023242"/>
    </source>
</evidence>
<dbReference type="Proteomes" id="UP001064489">
    <property type="component" value="Chromosome 7"/>
</dbReference>
<dbReference type="PANTHER" id="PTHR23183">
    <property type="entry name" value="NOP14"/>
    <property type="match status" value="1"/>
</dbReference>
<evidence type="ECO:0000256" key="1">
    <source>
        <dbReference type="ARBA" id="ARBA00004604"/>
    </source>
</evidence>
<evidence type="ECO:0008006" key="10">
    <source>
        <dbReference type="Google" id="ProtNLM"/>
    </source>
</evidence>
<feature type="compositionally biased region" description="Basic residues" evidence="7">
    <location>
        <begin position="13"/>
        <end position="22"/>
    </location>
</feature>
<evidence type="ECO:0000313" key="9">
    <source>
        <dbReference type="Proteomes" id="UP001064489"/>
    </source>
</evidence>
<comment type="caution">
    <text evidence="8">The sequence shown here is derived from an EMBL/GenBank/DDBJ whole genome shotgun (WGS) entry which is preliminary data.</text>
</comment>
<reference evidence="8" key="2">
    <citation type="submission" date="2023-02" db="EMBL/GenBank/DDBJ databases">
        <authorList>
            <person name="Swenson N.G."/>
            <person name="Wegrzyn J.L."/>
            <person name="Mcevoy S.L."/>
        </authorList>
    </citation>
    <scope>NUCLEOTIDE SEQUENCE</scope>
    <source>
        <strain evidence="8">91603</strain>
        <tissue evidence="8">Leaf</tissue>
    </source>
</reference>
<reference evidence="8" key="1">
    <citation type="journal article" date="2022" name="Plant J.">
        <title>Strategies of tolerance reflected in two North American maple genomes.</title>
        <authorList>
            <person name="McEvoy S.L."/>
            <person name="Sezen U.U."/>
            <person name="Trouern-Trend A."/>
            <person name="McMahon S.M."/>
            <person name="Schaberg P.G."/>
            <person name="Yang J."/>
            <person name="Wegrzyn J.L."/>
            <person name="Swenson N.G."/>
        </authorList>
    </citation>
    <scope>NUCLEOTIDE SEQUENCE</scope>
    <source>
        <strain evidence="8">91603</strain>
    </source>
</reference>
<evidence type="ECO:0000313" key="8">
    <source>
        <dbReference type="EMBL" id="KAI9169402.1"/>
    </source>
</evidence>
<proteinExistence type="inferred from homology"/>
<protein>
    <recommendedName>
        <fullName evidence="10">Nucleolar protein 14</fullName>
    </recommendedName>
</protein>
<dbReference type="EMBL" id="JAJSOW010000104">
    <property type="protein sequence ID" value="KAI9169402.1"/>
    <property type="molecule type" value="Genomic_DNA"/>
</dbReference>
<feature type="compositionally biased region" description="Basic and acidic residues" evidence="7">
    <location>
        <begin position="186"/>
        <end position="204"/>
    </location>
</feature>
<feature type="region of interest" description="Disordered" evidence="7">
    <location>
        <begin position="1"/>
        <end position="40"/>
    </location>
</feature>
<accession>A0AAD5IM51</accession>
<keyword evidence="4" id="KW-0698">rRNA processing</keyword>
<evidence type="ECO:0000256" key="6">
    <source>
        <dbReference type="ARBA" id="ARBA00024695"/>
    </source>
</evidence>
<keyword evidence="5" id="KW-0539">Nucleus</keyword>
<evidence type="ECO:0000256" key="4">
    <source>
        <dbReference type="ARBA" id="ARBA00022552"/>
    </source>
</evidence>
<feature type="region of interest" description="Disordered" evidence="7">
    <location>
        <begin position="108"/>
        <end position="204"/>
    </location>
</feature>
<feature type="compositionally biased region" description="Acidic residues" evidence="7">
    <location>
        <begin position="428"/>
        <end position="463"/>
    </location>
</feature>
<dbReference type="AlphaFoldDB" id="A0AAD5IM51"/>
<name>A0AAD5IM51_ACENE</name>
<feature type="compositionally biased region" description="Basic residues" evidence="7">
    <location>
        <begin position="115"/>
        <end position="127"/>
    </location>
</feature>
<feature type="compositionally biased region" description="Basic and acidic residues" evidence="7">
    <location>
        <begin position="270"/>
        <end position="336"/>
    </location>
</feature>
<dbReference type="GO" id="GO:0030692">
    <property type="term" value="C:Noc4p-Nop14p complex"/>
    <property type="evidence" value="ECO:0007669"/>
    <property type="project" value="TreeGrafter"/>
</dbReference>
<feature type="compositionally biased region" description="Basic and acidic residues" evidence="7">
    <location>
        <begin position="464"/>
        <end position="492"/>
    </location>
</feature>
<organism evidence="8 9">
    <name type="scientific">Acer negundo</name>
    <name type="common">Box elder</name>
    <dbReference type="NCBI Taxonomy" id="4023"/>
    <lineage>
        <taxon>Eukaryota</taxon>
        <taxon>Viridiplantae</taxon>
        <taxon>Streptophyta</taxon>
        <taxon>Embryophyta</taxon>
        <taxon>Tracheophyta</taxon>
        <taxon>Spermatophyta</taxon>
        <taxon>Magnoliopsida</taxon>
        <taxon>eudicotyledons</taxon>
        <taxon>Gunneridae</taxon>
        <taxon>Pentapetalae</taxon>
        <taxon>rosids</taxon>
        <taxon>malvids</taxon>
        <taxon>Sapindales</taxon>
        <taxon>Sapindaceae</taxon>
        <taxon>Hippocastanoideae</taxon>
        <taxon>Acereae</taxon>
        <taxon>Acer</taxon>
    </lineage>
</organism>